<evidence type="ECO:0000256" key="1">
    <source>
        <dbReference type="SAM" id="MobiDB-lite"/>
    </source>
</evidence>
<evidence type="ECO:0000313" key="2">
    <source>
        <dbReference type="EMBL" id="SNT35457.1"/>
    </source>
</evidence>
<dbReference type="OrthoDB" id="4577279at2"/>
<dbReference type="Proteomes" id="UP000198327">
    <property type="component" value="Unassembled WGS sequence"/>
</dbReference>
<sequence>MVSTRRRGHVAHRAGAAVLTAMLVIGSGIAASGSGHAQPLPFPIPFGTGSADGSTGSTDSSGSSGGIPGLPESENPGASPAPGRVAGELPIGSAVETISTNSGAGTISIGGEAQPHTSDRNNPVFAVFRAADRLRTESGTVPFQGYGFETIRNRLADTTTNKPGSLVIISSVPGVKRVDQGVVTTLLRAIGANPFTEDEIARLDAGASFSAVGRIGGDSGTAWTKVAPLSDKSLGGNITGFLRYSPMGLRYDFVPGRHTSIATALDSPSNTSNTIRVGPSTQYRSETIPNGSAGFHIVSLHTQTLALRTNTTIDTSARPELLGNELTLAATPDEGEPAPLVIVQSIGKPVPVASWNPAIRVIDALGGNSTAFLAMHEPVKADSSARGDYALIGSLDAGSRSSEAATVMESPTPLLGVLGPQRDFSYLPLASGPLGGVNTSQVDILSQAPTAFPQLNRPAELWMLGKLGLCQGAADSNCSFRTAYDADYETHGSDWYVFATNAGLLNYEAGLGFSDDEFRRTRTQIVTELLAVAEVHRFYTFLKHVFSGVEAEQAIRVADIANAVRDDLAPRDSELPTVAETFSLIKTLAEKLGSAVPAAQPITSSVLSAFTYASYASTAKNSILPAETKLVDPVKTAAGNLGRVMSETLVTTSLHFDTEGRIVVTDYGKLSAAAHAITTKVWALPSSATEERSKFGVAIKQWFAKKLLPVAYPWLIRGRTPTGGDGPGQVCFPMFAGVNTRSVIEATQSYDANGAPIRRIFFPSKANPQNTSQLNGVPSTFRTNTPSDSQAERLIAESPGGYDINLYELYGPRYFGTAHDAREDLRGCGVGRK</sequence>
<reference evidence="3" key="1">
    <citation type="submission" date="2017-06" db="EMBL/GenBank/DDBJ databases">
        <authorList>
            <person name="Varghese N."/>
            <person name="Submissions S."/>
        </authorList>
    </citation>
    <scope>NUCLEOTIDE SEQUENCE [LARGE SCALE GENOMIC DNA]</scope>
    <source>
        <strain evidence="3">JCM 23211</strain>
    </source>
</reference>
<dbReference type="EMBL" id="FZOW01000015">
    <property type="protein sequence ID" value="SNT35457.1"/>
    <property type="molecule type" value="Genomic_DNA"/>
</dbReference>
<feature type="region of interest" description="Disordered" evidence="1">
    <location>
        <begin position="41"/>
        <end position="87"/>
    </location>
</feature>
<dbReference type="RefSeq" id="WP_141136531.1">
    <property type="nucleotide sequence ID" value="NZ_FZOW01000015.1"/>
</dbReference>
<proteinExistence type="predicted"/>
<name>A0A239LXR2_9NOCA</name>
<evidence type="ECO:0000313" key="3">
    <source>
        <dbReference type="Proteomes" id="UP000198327"/>
    </source>
</evidence>
<gene>
    <name evidence="2" type="ORF">SAMN05421642_11514</name>
</gene>
<dbReference type="AlphaFoldDB" id="A0A239LXR2"/>
<feature type="compositionally biased region" description="Low complexity" evidence="1">
    <location>
        <begin position="47"/>
        <end position="62"/>
    </location>
</feature>
<keyword evidence="3" id="KW-1185">Reference proteome</keyword>
<organism evidence="2 3">
    <name type="scientific">Rhodococcoides kyotonense</name>
    <dbReference type="NCBI Taxonomy" id="398843"/>
    <lineage>
        <taxon>Bacteria</taxon>
        <taxon>Bacillati</taxon>
        <taxon>Actinomycetota</taxon>
        <taxon>Actinomycetes</taxon>
        <taxon>Mycobacteriales</taxon>
        <taxon>Nocardiaceae</taxon>
        <taxon>Rhodococcoides</taxon>
    </lineage>
</organism>
<protein>
    <submittedName>
        <fullName evidence="2">Uncharacterized protein</fullName>
    </submittedName>
</protein>
<accession>A0A239LXR2</accession>